<dbReference type="GO" id="GO:0008757">
    <property type="term" value="F:S-adenosylmethionine-dependent methyltransferase activity"/>
    <property type="evidence" value="ECO:0007669"/>
    <property type="project" value="InterPro"/>
</dbReference>
<evidence type="ECO:0000256" key="4">
    <source>
        <dbReference type="SAM" id="MobiDB-lite"/>
    </source>
</evidence>
<feature type="region of interest" description="Disordered" evidence="4">
    <location>
        <begin position="265"/>
        <end position="294"/>
    </location>
</feature>
<keyword evidence="1" id="KW-0489">Methyltransferase</keyword>
<dbReference type="PANTHER" id="PTHR43464:SF19">
    <property type="entry name" value="UBIQUINONE BIOSYNTHESIS O-METHYLTRANSFERASE, MITOCHONDRIAL"/>
    <property type="match status" value="1"/>
</dbReference>
<keyword evidence="2" id="KW-0808">Transferase</keyword>
<evidence type="ECO:0000259" key="5">
    <source>
        <dbReference type="Pfam" id="PF08241"/>
    </source>
</evidence>
<dbReference type="CDD" id="cd02440">
    <property type="entry name" value="AdoMet_MTases"/>
    <property type="match status" value="1"/>
</dbReference>
<gene>
    <name evidence="6" type="primary">calE5</name>
</gene>
<dbReference type="SUPFAM" id="SSF53335">
    <property type="entry name" value="S-adenosyl-L-methionine-dependent methyltransferases"/>
    <property type="match status" value="1"/>
</dbReference>
<dbReference type="KEGG" id="ag:AAM94788"/>
<accession>Q8KNG7</accession>
<protein>
    <submittedName>
        <fullName evidence="6">CalE5</fullName>
    </submittedName>
</protein>
<dbReference type="InterPro" id="IPR013216">
    <property type="entry name" value="Methyltransf_11"/>
</dbReference>
<feature type="domain" description="Methyltransferase type 11" evidence="5">
    <location>
        <begin position="49"/>
        <end position="146"/>
    </location>
</feature>
<keyword evidence="3" id="KW-0949">S-adenosyl-L-methionine</keyword>
<dbReference type="AlphaFoldDB" id="Q8KNG7"/>
<reference evidence="6" key="1">
    <citation type="journal article" date="2002" name="Science">
        <title>The calicheamicin gene cluster and its iterative type I enediyne PKS.</title>
        <authorList>
            <person name="Ahlert J."/>
            <person name="Shepard E."/>
            <person name="Lomovskaya N."/>
            <person name="Zazopoulos E."/>
            <person name="Staffa A."/>
            <person name="Bachmann B.O."/>
            <person name="Huang K."/>
            <person name="Fonstein L."/>
            <person name="Czisny A."/>
            <person name="Whitwam R.E."/>
            <person name="Farnet C.M."/>
            <person name="Thorson J.S."/>
        </authorList>
    </citation>
    <scope>NUCLEOTIDE SEQUENCE</scope>
    <source>
        <strain evidence="6">NRRL 15839</strain>
    </source>
</reference>
<evidence type="ECO:0000256" key="3">
    <source>
        <dbReference type="ARBA" id="ARBA00022691"/>
    </source>
</evidence>
<proteinExistence type="predicted"/>
<evidence type="ECO:0000313" key="6">
    <source>
        <dbReference type="EMBL" id="AAM94788.1"/>
    </source>
</evidence>
<feature type="compositionally biased region" description="Gly residues" evidence="4">
    <location>
        <begin position="284"/>
        <end position="294"/>
    </location>
</feature>
<evidence type="ECO:0000256" key="2">
    <source>
        <dbReference type="ARBA" id="ARBA00022679"/>
    </source>
</evidence>
<sequence length="294" mass="30495">MAFKAEQRDTWNAVSAGWDYWQDRYERAAAPVTDWLLRAAGLRPGHRVLDVGCGTGEPSVSAGRLVAPTGRVLGIDLSPEMVDRARRCAAGLGHPIDFAESDVEALDLPAHSFDAVLSRWGLMFAVDRQRTLTDLHRLLAPGGVLAAAVWGPPEANPMTALGFRTLAAGLPVPPPGRPGPFSMSDAGRVRADLLAAGFTDVGTESVGYTRDVTPPGVLATVRRQLGADAERAGWDRLAEAAAAFADADGLLTLPGSALCLRARRPADTSAAPADGGRPEAAGSGPPGAGPGRAG</sequence>
<dbReference type="Pfam" id="PF08241">
    <property type="entry name" value="Methyltransf_11"/>
    <property type="match status" value="1"/>
</dbReference>
<dbReference type="Gene3D" id="3.40.50.150">
    <property type="entry name" value="Vaccinia Virus protein VP39"/>
    <property type="match status" value="1"/>
</dbReference>
<dbReference type="EMBL" id="AF497482">
    <property type="protein sequence ID" value="AAM94788.1"/>
    <property type="molecule type" value="Genomic_DNA"/>
</dbReference>
<organism evidence="6">
    <name type="scientific">Micromonospora echinospora</name>
    <name type="common">Micromonospora purpurea</name>
    <dbReference type="NCBI Taxonomy" id="1877"/>
    <lineage>
        <taxon>Bacteria</taxon>
        <taxon>Bacillati</taxon>
        <taxon>Actinomycetota</taxon>
        <taxon>Actinomycetes</taxon>
        <taxon>Micromonosporales</taxon>
        <taxon>Micromonosporaceae</taxon>
        <taxon>Micromonospora</taxon>
    </lineage>
</organism>
<dbReference type="InterPro" id="IPR029063">
    <property type="entry name" value="SAM-dependent_MTases_sf"/>
</dbReference>
<dbReference type="PANTHER" id="PTHR43464">
    <property type="entry name" value="METHYLTRANSFERASE"/>
    <property type="match status" value="1"/>
</dbReference>
<evidence type="ECO:0000256" key="1">
    <source>
        <dbReference type="ARBA" id="ARBA00022603"/>
    </source>
</evidence>
<dbReference type="GO" id="GO:0032259">
    <property type="term" value="P:methylation"/>
    <property type="evidence" value="ECO:0007669"/>
    <property type="project" value="UniProtKB-KW"/>
</dbReference>
<name>Q8KNG7_MICEC</name>